<dbReference type="Proteomes" id="UP000071859">
    <property type="component" value="Unassembled WGS sequence"/>
</dbReference>
<dbReference type="OrthoDB" id="9891032at2"/>
<sequence>MATLTASFVNGHGSSIRYQIVDTSRDPNSPPVLFDNYLEPDQSTGDLQLYSADGVYASVTYFRSDGYSEVKPDITDGSAVRLN</sequence>
<comment type="caution">
    <text evidence="1">The sequence shown here is derived from an EMBL/GenBank/DDBJ whole genome shotgun (WGS) entry which is preliminary data.</text>
</comment>
<dbReference type="EMBL" id="FCOX02000022">
    <property type="protein sequence ID" value="SAK83688.1"/>
    <property type="molecule type" value="Genomic_DNA"/>
</dbReference>
<accession>A0A158CMW9</accession>
<gene>
    <name evidence="1" type="ORF">AWB78_04143</name>
</gene>
<name>A0A158CMW9_9BURK</name>
<protein>
    <submittedName>
        <fullName evidence="1">Uncharacterized protein</fullName>
    </submittedName>
</protein>
<evidence type="ECO:0000313" key="2">
    <source>
        <dbReference type="Proteomes" id="UP000071859"/>
    </source>
</evidence>
<dbReference type="RefSeq" id="WP_062607491.1">
    <property type="nucleotide sequence ID" value="NZ_FCOX02000022.1"/>
</dbReference>
<evidence type="ECO:0000313" key="1">
    <source>
        <dbReference type="EMBL" id="SAK83688.1"/>
    </source>
</evidence>
<organism evidence="1 2">
    <name type="scientific">Caballeronia calidae</name>
    <dbReference type="NCBI Taxonomy" id="1777139"/>
    <lineage>
        <taxon>Bacteria</taxon>
        <taxon>Pseudomonadati</taxon>
        <taxon>Pseudomonadota</taxon>
        <taxon>Betaproteobacteria</taxon>
        <taxon>Burkholderiales</taxon>
        <taxon>Burkholderiaceae</taxon>
        <taxon>Caballeronia</taxon>
    </lineage>
</organism>
<dbReference type="AlphaFoldDB" id="A0A158CMW9"/>
<proteinExistence type="predicted"/>
<keyword evidence="2" id="KW-1185">Reference proteome</keyword>
<reference evidence="1" key="1">
    <citation type="submission" date="2016-01" db="EMBL/GenBank/DDBJ databases">
        <authorList>
            <person name="Peeters C."/>
        </authorList>
    </citation>
    <scope>NUCLEOTIDE SEQUENCE</scope>
    <source>
        <strain evidence="1">LMG 29321</strain>
    </source>
</reference>